<organism evidence="3 4">
    <name type="scientific">Trichoderma arundinaceum</name>
    <dbReference type="NCBI Taxonomy" id="490622"/>
    <lineage>
        <taxon>Eukaryota</taxon>
        <taxon>Fungi</taxon>
        <taxon>Dikarya</taxon>
        <taxon>Ascomycota</taxon>
        <taxon>Pezizomycotina</taxon>
        <taxon>Sordariomycetes</taxon>
        <taxon>Hypocreomycetidae</taxon>
        <taxon>Hypocreales</taxon>
        <taxon>Hypocreaceae</taxon>
        <taxon>Trichoderma</taxon>
    </lineage>
</organism>
<dbReference type="GO" id="GO:0003700">
    <property type="term" value="F:DNA-binding transcription factor activity"/>
    <property type="evidence" value="ECO:0007669"/>
    <property type="project" value="InterPro"/>
</dbReference>
<feature type="region of interest" description="Disordered" evidence="1">
    <location>
        <begin position="1"/>
        <end position="79"/>
    </location>
</feature>
<dbReference type="Proteomes" id="UP000266272">
    <property type="component" value="Unassembled WGS sequence"/>
</dbReference>
<dbReference type="CDD" id="cd14688">
    <property type="entry name" value="bZIP_YAP"/>
    <property type="match status" value="1"/>
</dbReference>
<dbReference type="PANTHER" id="PTHR40618:SF1">
    <property type="entry name" value="B-ZIP TRANSCRIPTION FACTOR (EUROFUNG)"/>
    <property type="match status" value="1"/>
</dbReference>
<dbReference type="Pfam" id="PF00170">
    <property type="entry name" value="bZIP_1"/>
    <property type="match status" value="1"/>
</dbReference>
<sequence>MSRLSRGEGRSPLPSLQSEISILNAEKYGEEPRHARELRSDDITGNGKRAASSDHDEDDAIQKKRSRGRPRLDTKDETAADRRRTQIRLAQRAYRHRKDTAITTLEQKVKDLEASNEAMSKEFTKFYDIILAEGIFDIAPHAAPRLRLIADRILRISSMVGASSITSSESDESFVSKPTGARKGAGDLGMHTGSQNSVVGEPELMTSAYSNAQHQQGPGAFSYEVIAQATPNNASFPFFASIEPTTSQQQSGSYLGNSIASPSPYPRLSPPASYAFHERTFSRRLQRTTLERGLKLATMKNPPPEQYATVFGFCLLFESREAIIRRLAAGLKKAQTESLDSWKSIPTDQFGFVENNFSSVSSDELNHALLSIGKSNSGFSGLSAFGSQPQLSSEERTEQRIRMICQNFEGEFFTAEEVELFLRRLGVNIPVNVDYVEAELDLNDLQAADEASTKSHFASIGLSPGNSGMSGIHSSMWHMNTSTIGDFASSLRGDSSEGQNNRIAEFGDESDPNGELVAFMNNHDFGSIWSTGSGWPKSKVSVDVSRLIDELVTRSVCLGRTPGVRPKDVIKSVKIAAGLSSSSAP</sequence>
<gene>
    <name evidence="3" type="ORF">TARUN_650</name>
</gene>
<feature type="compositionally biased region" description="Basic and acidic residues" evidence="1">
    <location>
        <begin position="27"/>
        <end position="42"/>
    </location>
</feature>
<evidence type="ECO:0000313" key="3">
    <source>
        <dbReference type="EMBL" id="RFU81556.1"/>
    </source>
</evidence>
<evidence type="ECO:0000256" key="1">
    <source>
        <dbReference type="SAM" id="MobiDB-lite"/>
    </source>
</evidence>
<dbReference type="SUPFAM" id="SSF57959">
    <property type="entry name" value="Leucine zipper domain"/>
    <property type="match status" value="1"/>
</dbReference>
<comment type="caution">
    <text evidence="3">The sequence shown here is derived from an EMBL/GenBank/DDBJ whole genome shotgun (WGS) entry which is preliminary data.</text>
</comment>
<dbReference type="PANTHER" id="PTHR40618">
    <property type="entry name" value="B-ZIP TRANSCRIPTION FACTOR (EUROFUNG)-RELATED"/>
    <property type="match status" value="1"/>
</dbReference>
<feature type="compositionally biased region" description="Basic and acidic residues" evidence="1">
    <location>
        <begin position="70"/>
        <end position="79"/>
    </location>
</feature>
<feature type="region of interest" description="Disordered" evidence="1">
    <location>
        <begin position="170"/>
        <end position="191"/>
    </location>
</feature>
<dbReference type="OrthoDB" id="3555317at2759"/>
<proteinExistence type="predicted"/>
<dbReference type="STRING" id="490622.A0A395NZM6"/>
<evidence type="ECO:0000259" key="2">
    <source>
        <dbReference type="Pfam" id="PF00170"/>
    </source>
</evidence>
<reference evidence="3 4" key="1">
    <citation type="journal article" date="2018" name="PLoS Pathog.">
        <title>Evolution of structural diversity of trichothecenes, a family of toxins produced by plant pathogenic and entomopathogenic fungi.</title>
        <authorList>
            <person name="Proctor R.H."/>
            <person name="McCormick S.P."/>
            <person name="Kim H.S."/>
            <person name="Cardoza R.E."/>
            <person name="Stanley A.M."/>
            <person name="Lindo L."/>
            <person name="Kelly A."/>
            <person name="Brown D.W."/>
            <person name="Lee T."/>
            <person name="Vaughan M.M."/>
            <person name="Alexander N.J."/>
            <person name="Busman M."/>
            <person name="Gutierrez S."/>
        </authorList>
    </citation>
    <scope>NUCLEOTIDE SEQUENCE [LARGE SCALE GENOMIC DNA]</scope>
    <source>
        <strain evidence="3 4">IBT 40837</strain>
    </source>
</reference>
<protein>
    <submittedName>
        <fullName evidence="3">Bzip family transcription factor</fullName>
    </submittedName>
</protein>
<dbReference type="AlphaFoldDB" id="A0A395NZM6"/>
<evidence type="ECO:0000313" key="4">
    <source>
        <dbReference type="Proteomes" id="UP000266272"/>
    </source>
</evidence>
<keyword evidence="4" id="KW-1185">Reference proteome</keyword>
<name>A0A395NZM6_TRIAR</name>
<dbReference type="Gene3D" id="1.20.5.170">
    <property type="match status" value="1"/>
</dbReference>
<dbReference type="InterPro" id="IPR004827">
    <property type="entry name" value="bZIP"/>
</dbReference>
<accession>A0A395NZM6</accession>
<dbReference type="InterPro" id="IPR046347">
    <property type="entry name" value="bZIP_sf"/>
</dbReference>
<dbReference type="EMBL" id="PXOA01000043">
    <property type="protein sequence ID" value="RFU81556.1"/>
    <property type="molecule type" value="Genomic_DNA"/>
</dbReference>
<feature type="domain" description="BZIP" evidence="2">
    <location>
        <begin position="81"/>
        <end position="125"/>
    </location>
</feature>